<gene>
    <name evidence="1" type="ORF">ERS156295_00080</name>
</gene>
<comment type="caution">
    <text evidence="1">The sequence shown here is derived from an EMBL/GenBank/DDBJ whole genome shotgun (WGS) entry which is preliminary data.</text>
</comment>
<organism evidence="1 2">
    <name type="scientific">Streptococcus suis</name>
    <dbReference type="NCBI Taxonomy" id="1307"/>
    <lineage>
        <taxon>Bacteria</taxon>
        <taxon>Bacillati</taxon>
        <taxon>Bacillota</taxon>
        <taxon>Bacilli</taxon>
        <taxon>Lactobacillales</taxon>
        <taxon>Streptococcaceae</taxon>
        <taxon>Streptococcus</taxon>
    </lineage>
</organism>
<accession>A0A822W059</accession>
<sequence length="56" mass="6260">MTAKIGRPKSDNPKNRKVTVKMTETEFQTLEDVANAKNLTKSEAILKGIDLLKSEK</sequence>
<dbReference type="RefSeq" id="WP_194736132.1">
    <property type="nucleotide sequence ID" value="NZ_CDUW01000024.1"/>
</dbReference>
<proteinExistence type="predicted"/>
<dbReference type="AlphaFoldDB" id="A0A822W059"/>
<protein>
    <submittedName>
        <fullName evidence="1">Prophage Sa05, CopG family transcriptional regulator</fullName>
    </submittedName>
</protein>
<name>A0A822W059_STRSU</name>
<evidence type="ECO:0000313" key="2">
    <source>
        <dbReference type="Proteomes" id="UP000075081"/>
    </source>
</evidence>
<reference evidence="1 2" key="1">
    <citation type="submission" date="2016-02" db="EMBL/GenBank/DDBJ databases">
        <authorList>
            <consortium name="Pathogen Informatics"/>
        </authorList>
    </citation>
    <scope>NUCLEOTIDE SEQUENCE [LARGE SCALE GENOMIC DNA]</scope>
    <source>
        <strain evidence="1 2">FX230</strain>
    </source>
</reference>
<dbReference type="EMBL" id="FISW01000001">
    <property type="protein sequence ID" value="CZA70194.1"/>
    <property type="molecule type" value="Genomic_DNA"/>
</dbReference>
<dbReference type="Proteomes" id="UP000075081">
    <property type="component" value="Unassembled WGS sequence"/>
</dbReference>
<evidence type="ECO:0000313" key="1">
    <source>
        <dbReference type="EMBL" id="CZA70194.1"/>
    </source>
</evidence>